<reference evidence="4 5" key="1">
    <citation type="submission" date="2015-12" db="EMBL/GenBank/DDBJ databases">
        <title>Haloprofundus marisrubri gen. nov., sp. nov., an extremely halophilic archaeon isolated from the Discovery deep brine-seawater interface in the Red Sea.</title>
        <authorList>
            <person name="Zhang G."/>
            <person name="Stingl U."/>
            <person name="Rashid M."/>
        </authorList>
    </citation>
    <scope>NUCLEOTIDE SEQUENCE [LARGE SCALE GENOMIC DNA]</scope>
    <source>
        <strain evidence="4 5">SB9</strain>
    </source>
</reference>
<dbReference type="PANTHER" id="PTHR22990">
    <property type="entry name" value="F-BOX ONLY PROTEIN"/>
    <property type="match status" value="1"/>
</dbReference>
<keyword evidence="1" id="KW-0677">Repeat</keyword>
<dbReference type="SUPFAM" id="SSF51126">
    <property type="entry name" value="Pectin lyase-like"/>
    <property type="match status" value="1"/>
</dbReference>
<dbReference type="InterPro" id="IPR039448">
    <property type="entry name" value="Beta_helix"/>
</dbReference>
<dbReference type="Pfam" id="PF13229">
    <property type="entry name" value="Beta_helix"/>
    <property type="match status" value="1"/>
</dbReference>
<comment type="caution">
    <text evidence="4">The sequence shown here is derived from an EMBL/GenBank/DDBJ whole genome shotgun (WGS) entry which is preliminary data.</text>
</comment>
<dbReference type="InterPro" id="IPR012334">
    <property type="entry name" value="Pectin_lyas_fold"/>
</dbReference>
<organism evidence="4 5">
    <name type="scientific">Haloprofundus marisrubri</name>
    <dbReference type="NCBI Taxonomy" id="1514971"/>
    <lineage>
        <taxon>Archaea</taxon>
        <taxon>Methanobacteriati</taxon>
        <taxon>Methanobacteriota</taxon>
        <taxon>Stenosarchaea group</taxon>
        <taxon>Halobacteria</taxon>
        <taxon>Halobacteriales</taxon>
        <taxon>Haloferacaceae</taxon>
        <taxon>Haloprofundus</taxon>
    </lineage>
</organism>
<evidence type="ECO:0000313" key="5">
    <source>
        <dbReference type="Proteomes" id="UP000054387"/>
    </source>
</evidence>
<gene>
    <name evidence="4" type="ORF">AUR64_17970</name>
</gene>
<dbReference type="InterPro" id="IPR011050">
    <property type="entry name" value="Pectin_lyase_fold/virulence"/>
</dbReference>
<keyword evidence="5" id="KW-1185">Reference proteome</keyword>
<dbReference type="Gene3D" id="2.160.20.10">
    <property type="entry name" value="Single-stranded right-handed beta-helix, Pectin lyase-like"/>
    <property type="match status" value="1"/>
</dbReference>
<evidence type="ECO:0000259" key="3">
    <source>
        <dbReference type="Pfam" id="PF13229"/>
    </source>
</evidence>
<dbReference type="InterPro" id="IPR051550">
    <property type="entry name" value="SCF-Subunits/Alg-Epimerases"/>
</dbReference>
<dbReference type="OrthoDB" id="290472at2157"/>
<sequence>MAITSTPLVVAFVVLVVLATFGAVGEPTVSVAASFGVRSPGGPTVLDDCAVLTEPGVYVLGNDIETTQYTCLELRSSDIVLDGGGHTVGPSAHSLAYGKHLAMPTPAQFGVGVAVGSSEQLTNVTVTNIRLTGLDVGTRLQNVDGATISDVNAVGNARGIVVVAAHDVAVRQSSVTGSETDGIVVRASSNVSVAETTANENAFAGVVVADSTDVTVSETTVHSNGGDGVFVRDATGVVVRDLAAVDNAVGVLLFDSPGTLVTESYVDRSAFAGVGVVHSDSVVVTDTTIRNTTATLALLDDPAAIWLVGSNETTLREVVVSGNENWSLYARDGSENVTAERFGTEDVQFSFVATDVAVDIHEESREGSESSTNGEESDGDGTETRDDDQTVDPESCDVPSDTGEPTVSSALSVGFVGDASAFQLTESRCETGGEAVGDEVSGG</sequence>
<feature type="region of interest" description="Disordered" evidence="2">
    <location>
        <begin position="361"/>
        <end position="410"/>
    </location>
</feature>
<protein>
    <recommendedName>
        <fullName evidence="3">Right handed beta helix domain-containing protein</fullName>
    </recommendedName>
</protein>
<dbReference type="SMART" id="SM00710">
    <property type="entry name" value="PbH1"/>
    <property type="match status" value="9"/>
</dbReference>
<dbReference type="PANTHER" id="PTHR22990:SF15">
    <property type="entry name" value="F-BOX ONLY PROTEIN 10"/>
    <property type="match status" value="1"/>
</dbReference>
<dbReference type="AlphaFoldDB" id="A0A0W1R5A5"/>
<evidence type="ECO:0000313" key="4">
    <source>
        <dbReference type="EMBL" id="KTG08563.1"/>
    </source>
</evidence>
<evidence type="ECO:0000256" key="1">
    <source>
        <dbReference type="ARBA" id="ARBA00022737"/>
    </source>
</evidence>
<dbReference type="Proteomes" id="UP000054387">
    <property type="component" value="Unassembled WGS sequence"/>
</dbReference>
<name>A0A0W1R5A5_9EURY</name>
<evidence type="ECO:0000256" key="2">
    <source>
        <dbReference type="SAM" id="MobiDB-lite"/>
    </source>
</evidence>
<accession>A0A0W1R5A5</accession>
<dbReference type="RefSeq" id="WP_058582847.1">
    <property type="nucleotide sequence ID" value="NZ_LOPU01000030.1"/>
</dbReference>
<feature type="domain" description="Right handed beta helix" evidence="3">
    <location>
        <begin position="204"/>
        <end position="339"/>
    </location>
</feature>
<dbReference type="EMBL" id="LOPU01000030">
    <property type="protein sequence ID" value="KTG08563.1"/>
    <property type="molecule type" value="Genomic_DNA"/>
</dbReference>
<proteinExistence type="predicted"/>
<dbReference type="InterPro" id="IPR006626">
    <property type="entry name" value="PbH1"/>
</dbReference>